<dbReference type="Pfam" id="PF22352">
    <property type="entry name" value="K319L-like_PKD"/>
    <property type="match status" value="3"/>
</dbReference>
<dbReference type="Gene3D" id="2.60.40.10">
    <property type="entry name" value="Immunoglobulins"/>
    <property type="match status" value="3"/>
</dbReference>
<dbReference type="Gene3D" id="2.60.40.3010">
    <property type="match status" value="1"/>
</dbReference>
<dbReference type="InterPro" id="IPR029865">
    <property type="entry name" value="KIAA0319-like"/>
</dbReference>
<sequence length="917" mass="99909">MMSRFNRGKLLPCFYHINTGLVSAVLLLSLNLCAQAAVINNPPTATSATIIGKEDTKTSITLKGKDLEKKKLTYAIVNQPTYGTVTLVGSKATYTPSANYFNTASTPDRFTFKTNDGLLDSVPATVDIVVKAVNDVPVVQKGIATTLQDTKVDITLMGSDVEGDPLTYVPSKSKKGGTVAVKSGNTVTFTPKKGYVGADSFTFTAKDSNKGISKAATVSITVSAKPPNVSPTANAGADQAVNEKMSVTLDGSGSKDSDGSIVSYRWMQRKQPLGIVATLSGANTAKPTFTAPELVGDTLASATLAFDLTVTDNNGAMATDTVVVVINNVATNIPPGANAGNDKEANENTQVTLDGTGSTDSDGNLVKYEWKQTAGSPTVTLTGADTAKPTFTAPDVAADTTLTFELTVTDNQNATAKDTVSVQVKNAVVNIPPVANPGGDQTVNENTLVTLDGSASKDSDGSISGYLWTQTGGMNVALTDPTGNSVKFISPYVAADETLTFALEVMDDKSVTSHASVNVLIKHDVSNSVYSQVIAEGSVGILKSKLSTTDYANIKSIVWTQTSGQYVDLSQSDTLFPLITTPEVDEDTTVGFNLTVQGNDSVVSTDTIIVKIRNDSLKDASAIELPYLYDCVVDAVINGVKLSGRLPPPPKWEKVRDYPEDTYYKTIKTKYADAGSGGTMIVTWYSDTGTLSDISCQRYLHPDNGDLVMGHLAWWRNRNQSLQRFDKYIEEDRKSTAEGEYKEWYEDGKLRELRYYENNEKQRLEVRWSNSELGYHYQWIAPYNDDLLHGIVRSYYKDGHLDEEYMYSKGKRHGPFVTYHSEGSIMYEKGSFADNVVNGPYVRYYFHGGLEMEGTFDYEKKVGLWSYYNLYNHGKIEGQTYFDPLGKIVWTKGYDVDTGKLLTYCYYDSEGHHCTYY</sequence>
<dbReference type="Gene3D" id="2.20.110.10">
    <property type="entry name" value="Histone H3 K4-specific methyltransferase SET7/9 N-terminal domain"/>
    <property type="match status" value="1"/>
</dbReference>
<reference evidence="4" key="2">
    <citation type="submission" date="2021-04" db="EMBL/GenBank/DDBJ databases">
        <title>Complete Genome and methylome analysis of Thiothrix fructosivorans ATCC 49748.</title>
        <authorList>
            <person name="Fomenkov A."/>
            <person name="Sun L."/>
            <person name="Vincze T."/>
            <person name="Grabovich M.Y."/>
            <person name="Roberts R.J."/>
        </authorList>
    </citation>
    <scope>NUCLEOTIDE SEQUENCE</scope>
    <source>
        <strain evidence="4">ATCC 49748</strain>
    </source>
</reference>
<feature type="chain" id="PRO_5032404457" evidence="1">
    <location>
        <begin position="37"/>
        <end position="917"/>
    </location>
</feature>
<evidence type="ECO:0000313" key="5">
    <source>
        <dbReference type="Proteomes" id="UP000664466"/>
    </source>
</evidence>
<feature type="signal peptide" evidence="1">
    <location>
        <begin position="1"/>
        <end position="36"/>
    </location>
</feature>
<name>A0A8B0SLD9_9GAMM</name>
<dbReference type="GO" id="GO:0031410">
    <property type="term" value="C:cytoplasmic vesicle"/>
    <property type="evidence" value="ECO:0007669"/>
    <property type="project" value="TreeGrafter"/>
</dbReference>
<dbReference type="Gene3D" id="2.60.40.3440">
    <property type="match status" value="1"/>
</dbReference>
<dbReference type="SUPFAM" id="SSF82185">
    <property type="entry name" value="Histone H3 K4-specific methyltransferase SET7/9 N-terminal domain"/>
    <property type="match status" value="1"/>
</dbReference>
<evidence type="ECO:0000256" key="1">
    <source>
        <dbReference type="SAM" id="SignalP"/>
    </source>
</evidence>
<dbReference type="RefSeq" id="WP_207250330.1">
    <property type="nucleotide sequence ID" value="NZ_JAFMPM010000006.1"/>
</dbReference>
<dbReference type="Pfam" id="PF07661">
    <property type="entry name" value="MORN_2"/>
    <property type="match status" value="2"/>
</dbReference>
<dbReference type="InterPro" id="IPR013783">
    <property type="entry name" value="Ig-like_fold"/>
</dbReference>
<evidence type="ECO:0000313" key="4">
    <source>
        <dbReference type="EMBL" id="QTX11891.1"/>
    </source>
</evidence>
<reference evidence="3 5" key="1">
    <citation type="submission" date="2021-03" db="EMBL/GenBank/DDBJ databases">
        <title>Draft genome and methylome analysis of Thiotrix fructosivoruns ATCC 49748.</title>
        <authorList>
            <person name="Fomenkov A."/>
            <person name="Grabovich M.Y."/>
            <person name="Roberts R.J."/>
        </authorList>
    </citation>
    <scope>NUCLEOTIDE SEQUENCE [LARGE SCALE GENOMIC DNA]</scope>
    <source>
        <strain evidence="3 5">ATCC 49748</strain>
    </source>
</reference>
<feature type="domain" description="PKD/Chitinase" evidence="2">
    <location>
        <begin position="434"/>
        <end position="524"/>
    </location>
</feature>
<dbReference type="InterPro" id="IPR022409">
    <property type="entry name" value="PKD/Chitinase_dom"/>
</dbReference>
<dbReference type="PANTHER" id="PTHR46182:SF2">
    <property type="entry name" value="FI19480P1"/>
    <property type="match status" value="1"/>
</dbReference>
<dbReference type="GO" id="GO:0016020">
    <property type="term" value="C:membrane"/>
    <property type="evidence" value="ECO:0007669"/>
    <property type="project" value="TreeGrafter"/>
</dbReference>
<dbReference type="PANTHER" id="PTHR46182">
    <property type="entry name" value="FI19480P1"/>
    <property type="match status" value="1"/>
</dbReference>
<dbReference type="SMART" id="SM00089">
    <property type="entry name" value="PKD"/>
    <property type="match status" value="3"/>
</dbReference>
<dbReference type="InterPro" id="IPR011652">
    <property type="entry name" value="MORN_2"/>
</dbReference>
<dbReference type="Gene3D" id="2.60.40.2810">
    <property type="match status" value="1"/>
</dbReference>
<protein>
    <submittedName>
        <fullName evidence="4">Cadherin-like domain-containing protein</fullName>
    </submittedName>
</protein>
<proteinExistence type="predicted"/>
<dbReference type="Proteomes" id="UP000664466">
    <property type="component" value="Unassembled WGS sequence"/>
</dbReference>
<gene>
    <name evidence="4" type="ORF">J1836_006015</name>
    <name evidence="3" type="ORF">J1836_06810</name>
</gene>
<organism evidence="4">
    <name type="scientific">Thiothrix fructosivorans</name>
    <dbReference type="NCBI Taxonomy" id="111770"/>
    <lineage>
        <taxon>Bacteria</taxon>
        <taxon>Pseudomonadati</taxon>
        <taxon>Pseudomonadota</taxon>
        <taxon>Gammaproteobacteria</taxon>
        <taxon>Thiotrichales</taxon>
        <taxon>Thiotrichaceae</taxon>
        <taxon>Thiothrix</taxon>
    </lineage>
</organism>
<feature type="domain" description="PKD/Chitinase" evidence="2">
    <location>
        <begin position="336"/>
        <end position="427"/>
    </location>
</feature>
<dbReference type="Pfam" id="PF17963">
    <property type="entry name" value="Big_9"/>
    <property type="match status" value="2"/>
</dbReference>
<dbReference type="InterPro" id="IPR035986">
    <property type="entry name" value="PKD_dom_sf"/>
</dbReference>
<keyword evidence="1" id="KW-0732">Signal</keyword>
<feature type="domain" description="PKD/Chitinase" evidence="2">
    <location>
        <begin position="232"/>
        <end position="329"/>
    </location>
</feature>
<dbReference type="EMBL" id="JAFMPM010000006">
    <property type="protein sequence ID" value="MBO0612639.1"/>
    <property type="molecule type" value="Genomic_DNA"/>
</dbReference>
<dbReference type="EMBL" id="CP072748">
    <property type="protein sequence ID" value="QTX11891.1"/>
    <property type="molecule type" value="Genomic_DNA"/>
</dbReference>
<accession>A0A8B0SLD9</accession>
<evidence type="ECO:0000259" key="2">
    <source>
        <dbReference type="SMART" id="SM00089"/>
    </source>
</evidence>
<keyword evidence="5" id="KW-1185">Reference proteome</keyword>
<evidence type="ECO:0000313" key="3">
    <source>
        <dbReference type="EMBL" id="MBO0612639.1"/>
    </source>
</evidence>
<dbReference type="SUPFAM" id="SSF49299">
    <property type="entry name" value="PKD domain"/>
    <property type="match status" value="1"/>
</dbReference>
<dbReference type="AlphaFoldDB" id="A0A8B0SLD9"/>